<keyword evidence="9" id="KW-1185">Reference proteome</keyword>
<keyword evidence="3 6" id="KW-0378">Hydrolase</keyword>
<accession>A0A7W9SU26</accession>
<keyword evidence="1 6" id="KW-0645">Protease</keyword>
<sequence>MRRFWCASLAVVALVSVGCKGGLPSKDKEIEMGQDVAREYEQKLPDGPIITRGPEVERVQRVAAKLLPLARKDWDVPYSVKVVQSDQINAFAIPGGPIYFYTGLIKLAESDDELASVLGHEITHITKRHSVKQLKKNRDLMVGLATLDVLLKGGNSIKSAAEVYANFKSMAFSRSDENQADEFGFKYLVSMGYKPEAMAGFFTKMGAKTGGGGGKLAEFFSTHPMTSERVKAATERAEKFRKGTYKAP</sequence>
<gene>
    <name evidence="8" type="ORF">HNQ39_003858</name>
</gene>
<evidence type="ECO:0000256" key="6">
    <source>
        <dbReference type="RuleBase" id="RU003983"/>
    </source>
</evidence>
<evidence type="ECO:0000313" key="9">
    <source>
        <dbReference type="Proteomes" id="UP000520814"/>
    </source>
</evidence>
<keyword evidence="5 6" id="KW-0482">Metalloprotease</keyword>
<dbReference type="GO" id="GO:0004222">
    <property type="term" value="F:metalloendopeptidase activity"/>
    <property type="evidence" value="ECO:0007669"/>
    <property type="project" value="InterPro"/>
</dbReference>
<organism evidence="8 9">
    <name type="scientific">Armatimonas rosea</name>
    <dbReference type="NCBI Taxonomy" id="685828"/>
    <lineage>
        <taxon>Bacteria</taxon>
        <taxon>Bacillati</taxon>
        <taxon>Armatimonadota</taxon>
        <taxon>Armatimonadia</taxon>
        <taxon>Armatimonadales</taxon>
        <taxon>Armatimonadaceae</taxon>
        <taxon>Armatimonas</taxon>
    </lineage>
</organism>
<reference evidence="8 9" key="1">
    <citation type="submission" date="2020-08" db="EMBL/GenBank/DDBJ databases">
        <title>Genomic Encyclopedia of Type Strains, Phase IV (KMG-IV): sequencing the most valuable type-strain genomes for metagenomic binning, comparative biology and taxonomic classification.</title>
        <authorList>
            <person name="Goeker M."/>
        </authorList>
    </citation>
    <scope>NUCLEOTIDE SEQUENCE [LARGE SCALE GENOMIC DNA]</scope>
    <source>
        <strain evidence="8 9">DSM 23562</strain>
    </source>
</reference>
<proteinExistence type="inferred from homology"/>
<evidence type="ECO:0000313" key="8">
    <source>
        <dbReference type="EMBL" id="MBB6052048.1"/>
    </source>
</evidence>
<keyword evidence="4 6" id="KW-0862">Zinc</keyword>
<protein>
    <submittedName>
        <fullName evidence="8">Putative Zn-dependent protease</fullName>
    </submittedName>
</protein>
<dbReference type="Proteomes" id="UP000520814">
    <property type="component" value="Unassembled WGS sequence"/>
</dbReference>
<dbReference type="InterPro" id="IPR051156">
    <property type="entry name" value="Mito/Outer_Membr_Metalloprot"/>
</dbReference>
<keyword evidence="2" id="KW-0479">Metal-binding</keyword>
<evidence type="ECO:0000256" key="4">
    <source>
        <dbReference type="ARBA" id="ARBA00022833"/>
    </source>
</evidence>
<dbReference type="Gene3D" id="3.30.2010.10">
    <property type="entry name" value="Metalloproteases ('zincins'), catalytic domain"/>
    <property type="match status" value="1"/>
</dbReference>
<dbReference type="GO" id="GO:0016020">
    <property type="term" value="C:membrane"/>
    <property type="evidence" value="ECO:0007669"/>
    <property type="project" value="TreeGrafter"/>
</dbReference>
<dbReference type="EMBL" id="JACHGW010000003">
    <property type="protein sequence ID" value="MBB6052048.1"/>
    <property type="molecule type" value="Genomic_DNA"/>
</dbReference>
<dbReference type="GO" id="GO:0051603">
    <property type="term" value="P:proteolysis involved in protein catabolic process"/>
    <property type="evidence" value="ECO:0007669"/>
    <property type="project" value="TreeGrafter"/>
</dbReference>
<dbReference type="PANTHER" id="PTHR22726:SF1">
    <property type="entry name" value="METALLOENDOPEPTIDASE OMA1, MITOCHONDRIAL"/>
    <property type="match status" value="1"/>
</dbReference>
<comment type="caution">
    <text evidence="8">The sequence shown here is derived from an EMBL/GenBank/DDBJ whole genome shotgun (WGS) entry which is preliminary data.</text>
</comment>
<comment type="similarity">
    <text evidence="6">Belongs to the peptidase M48 family.</text>
</comment>
<evidence type="ECO:0000256" key="5">
    <source>
        <dbReference type="ARBA" id="ARBA00023049"/>
    </source>
</evidence>
<dbReference type="PANTHER" id="PTHR22726">
    <property type="entry name" value="METALLOENDOPEPTIDASE OMA1"/>
    <property type="match status" value="1"/>
</dbReference>
<evidence type="ECO:0000256" key="2">
    <source>
        <dbReference type="ARBA" id="ARBA00022723"/>
    </source>
</evidence>
<evidence type="ECO:0000259" key="7">
    <source>
        <dbReference type="Pfam" id="PF01435"/>
    </source>
</evidence>
<dbReference type="AlphaFoldDB" id="A0A7W9SU26"/>
<dbReference type="InterPro" id="IPR001915">
    <property type="entry name" value="Peptidase_M48"/>
</dbReference>
<dbReference type="CDD" id="cd07333">
    <property type="entry name" value="M48C_bepA_like"/>
    <property type="match status" value="1"/>
</dbReference>
<feature type="domain" description="Peptidase M48" evidence="7">
    <location>
        <begin position="58"/>
        <end position="236"/>
    </location>
</feature>
<dbReference type="PROSITE" id="PS51257">
    <property type="entry name" value="PROKAR_LIPOPROTEIN"/>
    <property type="match status" value="1"/>
</dbReference>
<name>A0A7W9SU26_ARMRO</name>
<dbReference type="Pfam" id="PF01435">
    <property type="entry name" value="Peptidase_M48"/>
    <property type="match status" value="1"/>
</dbReference>
<dbReference type="RefSeq" id="WP_184200246.1">
    <property type="nucleotide sequence ID" value="NZ_JACHGW010000003.1"/>
</dbReference>
<evidence type="ECO:0000256" key="1">
    <source>
        <dbReference type="ARBA" id="ARBA00022670"/>
    </source>
</evidence>
<evidence type="ECO:0000256" key="3">
    <source>
        <dbReference type="ARBA" id="ARBA00022801"/>
    </source>
</evidence>
<comment type="cofactor">
    <cofactor evidence="6">
        <name>Zn(2+)</name>
        <dbReference type="ChEBI" id="CHEBI:29105"/>
    </cofactor>
    <text evidence="6">Binds 1 zinc ion per subunit.</text>
</comment>
<dbReference type="GO" id="GO:0046872">
    <property type="term" value="F:metal ion binding"/>
    <property type="evidence" value="ECO:0007669"/>
    <property type="project" value="UniProtKB-KW"/>
</dbReference>